<dbReference type="InterPro" id="IPR011650">
    <property type="entry name" value="Peptidase_M20_dimer"/>
</dbReference>
<evidence type="ECO:0000256" key="2">
    <source>
        <dbReference type="ARBA" id="ARBA00022801"/>
    </source>
</evidence>
<evidence type="ECO:0000259" key="3">
    <source>
        <dbReference type="Pfam" id="PF07687"/>
    </source>
</evidence>
<dbReference type="EMBL" id="JAGSOG010000026">
    <property type="protein sequence ID" value="MBR7833281.1"/>
    <property type="molecule type" value="Genomic_DNA"/>
</dbReference>
<dbReference type="SUPFAM" id="SSF55031">
    <property type="entry name" value="Bacterial exopeptidase dimerisation domain"/>
    <property type="match status" value="1"/>
</dbReference>
<protein>
    <submittedName>
        <fullName evidence="4">M20/M25/M40 family metallo-hydrolase</fullName>
    </submittedName>
</protein>
<dbReference type="InterPro" id="IPR036264">
    <property type="entry name" value="Bact_exopeptidase_dim_dom"/>
</dbReference>
<dbReference type="Gene3D" id="3.40.630.10">
    <property type="entry name" value="Zn peptidases"/>
    <property type="match status" value="1"/>
</dbReference>
<dbReference type="InterPro" id="IPR050072">
    <property type="entry name" value="Peptidase_M20A"/>
</dbReference>
<name>A0A941EL20_9ACTN</name>
<evidence type="ECO:0000256" key="1">
    <source>
        <dbReference type="ARBA" id="ARBA00022723"/>
    </source>
</evidence>
<dbReference type="SUPFAM" id="SSF53187">
    <property type="entry name" value="Zn-dependent exopeptidases"/>
    <property type="match status" value="1"/>
</dbReference>
<evidence type="ECO:0000313" key="4">
    <source>
        <dbReference type="EMBL" id="MBR7833281.1"/>
    </source>
</evidence>
<organism evidence="4 5">
    <name type="scientific">Actinospica durhamensis</name>
    <dbReference type="NCBI Taxonomy" id="1508375"/>
    <lineage>
        <taxon>Bacteria</taxon>
        <taxon>Bacillati</taxon>
        <taxon>Actinomycetota</taxon>
        <taxon>Actinomycetes</taxon>
        <taxon>Catenulisporales</taxon>
        <taxon>Actinospicaceae</taxon>
        <taxon>Actinospica</taxon>
    </lineage>
</organism>
<reference evidence="4" key="1">
    <citation type="submission" date="2021-04" db="EMBL/GenBank/DDBJ databases">
        <title>Genome based classification of Actinospica acidithermotolerans sp. nov., an actinobacterium isolated from an Indonesian hot spring.</title>
        <authorList>
            <person name="Kusuma A.B."/>
            <person name="Putra K.E."/>
            <person name="Nafisah S."/>
            <person name="Loh J."/>
            <person name="Nouioui I."/>
            <person name="Goodfellow M."/>
        </authorList>
    </citation>
    <scope>NUCLEOTIDE SEQUENCE</scope>
    <source>
        <strain evidence="4">CSCA 57</strain>
    </source>
</reference>
<dbReference type="Gene3D" id="3.30.70.360">
    <property type="match status" value="1"/>
</dbReference>
<dbReference type="PANTHER" id="PTHR43808">
    <property type="entry name" value="ACETYLORNITHINE DEACETYLASE"/>
    <property type="match status" value="1"/>
</dbReference>
<dbReference type="RefSeq" id="WP_212527803.1">
    <property type="nucleotide sequence ID" value="NZ_JAGSOG010000026.1"/>
</dbReference>
<feature type="domain" description="Peptidase M20 dimerisation" evidence="3">
    <location>
        <begin position="198"/>
        <end position="302"/>
    </location>
</feature>
<dbReference type="PANTHER" id="PTHR43808:SF32">
    <property type="entry name" value="ARGE_DAPE-RELATED DEACYLASE"/>
    <property type="match status" value="1"/>
</dbReference>
<keyword evidence="2" id="KW-0378">Hydrolase</keyword>
<evidence type="ECO:0000313" key="5">
    <source>
        <dbReference type="Proteomes" id="UP000675781"/>
    </source>
</evidence>
<sequence length="404" mass="41851">MSTQERYEEGVAVGPMAAAQDDREAVLDLAQRLVRIRSRAGVDDYEPILGTLEGWLAGAGLAYRRLHGEDGAVVGLVCEIRGGRPGPRIVLDACVDTAPFGDLDAWTHPPTAGVIEDGWLHGRGSADSKTGAAIFLHLAARVAQVADRLAGDLVVLLDADEHTGGFGGAKAYMAGGQAPGRVDGVMIGYPGADHVVVGGRGVLRLRLDVHGVAAHSGGRAASPNAISKAAALIAALDEPLPGADASWFGLAPKLSVTEIHAGEGYSVTPDLAHLHIDVRLTPDFDQAAAVALLRERVAAVDGRWPGTAATDVHTVMAWPPYRLPEDHPLATALLKAAHDVGLQTAPKVAGPSNIGNYLAGLGVAATAGFGVEYVGLHATDERIRIASIVPVQAAYHQAVLDLLG</sequence>
<dbReference type="GO" id="GO:0046872">
    <property type="term" value="F:metal ion binding"/>
    <property type="evidence" value="ECO:0007669"/>
    <property type="project" value="UniProtKB-KW"/>
</dbReference>
<dbReference type="InterPro" id="IPR002933">
    <property type="entry name" value="Peptidase_M20"/>
</dbReference>
<comment type="caution">
    <text evidence="4">The sequence shown here is derived from an EMBL/GenBank/DDBJ whole genome shotgun (WGS) entry which is preliminary data.</text>
</comment>
<dbReference type="Proteomes" id="UP000675781">
    <property type="component" value="Unassembled WGS sequence"/>
</dbReference>
<keyword evidence="1" id="KW-0479">Metal-binding</keyword>
<dbReference type="Pfam" id="PF07687">
    <property type="entry name" value="M20_dimer"/>
    <property type="match status" value="1"/>
</dbReference>
<proteinExistence type="predicted"/>
<dbReference type="AlphaFoldDB" id="A0A941EL20"/>
<gene>
    <name evidence="4" type="ORF">KDL01_08390</name>
</gene>
<dbReference type="GO" id="GO:0016787">
    <property type="term" value="F:hydrolase activity"/>
    <property type="evidence" value="ECO:0007669"/>
    <property type="project" value="UniProtKB-KW"/>
</dbReference>
<dbReference type="Pfam" id="PF01546">
    <property type="entry name" value="Peptidase_M20"/>
    <property type="match status" value="1"/>
</dbReference>
<keyword evidence="5" id="KW-1185">Reference proteome</keyword>
<accession>A0A941EL20</accession>